<evidence type="ECO:0000313" key="3">
    <source>
        <dbReference type="EMBL" id="QSV47248.1"/>
    </source>
</evidence>
<dbReference type="Proteomes" id="UP000663651">
    <property type="component" value="Chromosome"/>
</dbReference>
<dbReference type="RefSeq" id="WP_207165313.1">
    <property type="nucleotide sequence ID" value="NZ_CP071382.1"/>
</dbReference>
<evidence type="ECO:0000313" key="4">
    <source>
        <dbReference type="Proteomes" id="UP000663651"/>
    </source>
</evidence>
<dbReference type="SUPFAM" id="SSF48695">
    <property type="entry name" value="Multiheme cytochromes"/>
    <property type="match status" value="1"/>
</dbReference>
<dbReference type="Gene3D" id="1.10.1130.10">
    <property type="entry name" value="Flavocytochrome C3, Chain A"/>
    <property type="match status" value="1"/>
</dbReference>
<dbReference type="InterPro" id="IPR051829">
    <property type="entry name" value="Multiheme_Cytochr_ET"/>
</dbReference>
<evidence type="ECO:0000256" key="1">
    <source>
        <dbReference type="ARBA" id="ARBA00022729"/>
    </source>
</evidence>
<dbReference type="PANTHER" id="PTHR35038">
    <property type="entry name" value="DISSIMILATORY SULFITE REDUCTASE SIRA"/>
    <property type="match status" value="1"/>
</dbReference>
<reference evidence="3 4" key="1">
    <citation type="submission" date="2021-03" db="EMBL/GenBank/DDBJ databases">
        <title>Geobacter metallireducens gen. nov. sp. nov., a microorganism capable of coupling the complete oxidation of organic compounds to the reduction of iron and other metals.</title>
        <authorList>
            <person name="Li Y."/>
        </authorList>
    </citation>
    <scope>NUCLEOTIDE SEQUENCE [LARGE SCALE GENOMIC DNA]</scope>
    <source>
        <strain evidence="3 4">Jerry-YX</strain>
    </source>
</reference>
<gene>
    <name evidence="3" type="ORF">JZM60_08310</name>
</gene>
<evidence type="ECO:0000256" key="2">
    <source>
        <dbReference type="SAM" id="SignalP"/>
    </source>
</evidence>
<dbReference type="EMBL" id="CP071382">
    <property type="protein sequence ID" value="QSV47248.1"/>
    <property type="molecule type" value="Genomic_DNA"/>
</dbReference>
<sequence>MPWMMHFIAVFWLSAALASPADGAENCRACHRDAVSGPHAAIGCTPCHGDDRSTVGNPATAADRAARCVACHRGFDRLFDHAMATRTAERQFAARTVGRFDGGFWAGNCTGCHVRGCLDCHGGKGHAMSRPRDGVCLECHRGYFVGSDYHGRAPREDAFRFQRGPFAGGEQFLPMLPDVHAEAGIGCGGCHDMVSLAAGRRSGKGCRDCHEPDQRIVEHRIPAHRERLECYACHSAWAPQEYGTFWLRFIDSPRRQARFTAIPHQDEWVKSAYLKRQDAPPLGLNSAGKVSPIRPQFILYFSDIRSERAVGEENRLLAAEWKAFFPHTVRRGTVMCDGCHDNPRRFLLEREKERIYRLRDDGLSLESFWRREGQRVVNGSFMDPERVGKMAVRTPAYTKGYIEKWQRLTGDAGTSSRR</sequence>
<dbReference type="NCBIfam" id="NF040968">
    <property type="entry name" value="FeS_ExtO"/>
    <property type="match status" value="1"/>
</dbReference>
<keyword evidence="4" id="KW-1185">Reference proteome</keyword>
<dbReference type="NCBIfam" id="NF040967">
    <property type="entry name" value="cytc_ExtN"/>
    <property type="match status" value="1"/>
</dbReference>
<organism evidence="3 4">
    <name type="scientific">Geobacter benzoatilyticus</name>
    <dbReference type="NCBI Taxonomy" id="2815309"/>
    <lineage>
        <taxon>Bacteria</taxon>
        <taxon>Pseudomonadati</taxon>
        <taxon>Thermodesulfobacteriota</taxon>
        <taxon>Desulfuromonadia</taxon>
        <taxon>Geobacterales</taxon>
        <taxon>Geobacteraceae</taxon>
        <taxon>Geobacter</taxon>
    </lineage>
</organism>
<dbReference type="PANTHER" id="PTHR35038:SF8">
    <property type="entry name" value="C-TYPE POLYHEME CYTOCHROME OMCC"/>
    <property type="match status" value="1"/>
</dbReference>
<protein>
    <submittedName>
        <fullName evidence="3">Cytochrome C</fullName>
    </submittedName>
</protein>
<dbReference type="InterPro" id="IPR036280">
    <property type="entry name" value="Multihaem_cyt_sf"/>
</dbReference>
<keyword evidence="1 2" id="KW-0732">Signal</keyword>
<feature type="signal peptide" evidence="2">
    <location>
        <begin position="1"/>
        <end position="23"/>
    </location>
</feature>
<name>A0ABX7Q703_9BACT</name>
<proteinExistence type="predicted"/>
<feature type="chain" id="PRO_5046286818" evidence="2">
    <location>
        <begin position="24"/>
        <end position="418"/>
    </location>
</feature>
<accession>A0ABX7Q703</accession>